<dbReference type="InterPro" id="IPR017853">
    <property type="entry name" value="GH"/>
</dbReference>
<feature type="active site" description="Proton donor" evidence="3">
    <location>
        <position position="185"/>
    </location>
</feature>
<organism evidence="6 7">
    <name type="scientific">Streptomyces polyrhachis</name>
    <dbReference type="NCBI Taxonomy" id="1282885"/>
    <lineage>
        <taxon>Bacteria</taxon>
        <taxon>Bacillati</taxon>
        <taxon>Actinomycetota</taxon>
        <taxon>Actinomycetes</taxon>
        <taxon>Kitasatosporales</taxon>
        <taxon>Streptomycetaceae</taxon>
        <taxon>Streptomyces</taxon>
    </lineage>
</organism>
<evidence type="ECO:0000256" key="3">
    <source>
        <dbReference type="PROSITE-ProRule" id="PRU01100"/>
    </source>
</evidence>
<comment type="similarity">
    <text evidence="3">Belongs to the glycosyl hydrolase 26 family.</text>
</comment>
<dbReference type="PROSITE" id="PS51764">
    <property type="entry name" value="GH26"/>
    <property type="match status" value="1"/>
</dbReference>
<dbReference type="RefSeq" id="WP_386417992.1">
    <property type="nucleotide sequence ID" value="NZ_JBHSZO010000046.1"/>
</dbReference>
<gene>
    <name evidence="6" type="ORF">ACFQLX_22775</name>
</gene>
<name>A0ABW2GPH5_9ACTN</name>
<sequence>MKIHGKPARSHPRRRSIARRAALFLGCAGLSVALAGGPSLAVDPDSPPARSTAAAPGSLPEGSDFGAYLHYGPPGLERMTQFSQWLGIPEMRVAHTYLPGDLWSNIEGLPGFLEPWARWKRAQPGRLFVLNVPMMARNEEKLSDDEVRRQLRYAAAGRFDVHFRRLAERLVELGIPDTVLVPGWEMNGQTYSHRCAPDPQRWKTYWRRMVHTMRAVPGQRLRFDFTPNRGLDAIPWTQCYPGDDVVDILGMDTYDQPQGITFDEQVSEPYGLRHHVEFARAHGKPFSYPEWGLFRNGDNMAYVLRMLAWIDEQRPLYHTLTDYCPHGLWQCTSHPRSAALFRVWMNQGGDAAPSGPALRP</sequence>
<dbReference type="EMBL" id="JBHSZO010000046">
    <property type="protein sequence ID" value="MFC7220956.1"/>
    <property type="molecule type" value="Genomic_DNA"/>
</dbReference>
<reference evidence="7" key="1">
    <citation type="journal article" date="2019" name="Int. J. Syst. Evol. Microbiol.">
        <title>The Global Catalogue of Microorganisms (GCM) 10K type strain sequencing project: providing services to taxonomists for standard genome sequencing and annotation.</title>
        <authorList>
            <consortium name="The Broad Institute Genomics Platform"/>
            <consortium name="The Broad Institute Genome Sequencing Center for Infectious Disease"/>
            <person name="Wu L."/>
            <person name="Ma J."/>
        </authorList>
    </citation>
    <scope>NUCLEOTIDE SEQUENCE [LARGE SCALE GENOMIC DNA]</scope>
    <source>
        <strain evidence="7">CGMCC 1.13681</strain>
    </source>
</reference>
<evidence type="ECO:0000259" key="5">
    <source>
        <dbReference type="PROSITE" id="PS51764"/>
    </source>
</evidence>
<proteinExistence type="inferred from homology"/>
<evidence type="ECO:0000256" key="1">
    <source>
        <dbReference type="ARBA" id="ARBA00022801"/>
    </source>
</evidence>
<dbReference type="SUPFAM" id="SSF51445">
    <property type="entry name" value="(Trans)glycosidases"/>
    <property type="match status" value="1"/>
</dbReference>
<feature type="chain" id="PRO_5045771745" evidence="4">
    <location>
        <begin position="36"/>
        <end position="360"/>
    </location>
</feature>
<accession>A0ABW2GPH5</accession>
<evidence type="ECO:0000256" key="2">
    <source>
        <dbReference type="ARBA" id="ARBA00023295"/>
    </source>
</evidence>
<dbReference type="Gene3D" id="3.20.20.80">
    <property type="entry name" value="Glycosidases"/>
    <property type="match status" value="1"/>
</dbReference>
<feature type="active site" description="Nucleophile" evidence="3">
    <location>
        <position position="290"/>
    </location>
</feature>
<feature type="signal peptide" evidence="4">
    <location>
        <begin position="1"/>
        <end position="35"/>
    </location>
</feature>
<keyword evidence="7" id="KW-1185">Reference proteome</keyword>
<evidence type="ECO:0000256" key="4">
    <source>
        <dbReference type="SAM" id="SignalP"/>
    </source>
</evidence>
<keyword evidence="1 3" id="KW-0378">Hydrolase</keyword>
<evidence type="ECO:0000313" key="7">
    <source>
        <dbReference type="Proteomes" id="UP001596413"/>
    </source>
</evidence>
<dbReference type="Pfam" id="PF02156">
    <property type="entry name" value="Glyco_hydro_26"/>
    <property type="match status" value="1"/>
</dbReference>
<keyword evidence="2 3" id="KW-0326">Glycosidase</keyword>
<keyword evidence="4" id="KW-0732">Signal</keyword>
<comment type="caution">
    <text evidence="6">The sequence shown here is derived from an EMBL/GenBank/DDBJ whole genome shotgun (WGS) entry which is preliminary data.</text>
</comment>
<dbReference type="InterPro" id="IPR022790">
    <property type="entry name" value="GH26_dom"/>
</dbReference>
<feature type="domain" description="GH26" evidence="5">
    <location>
        <begin position="50"/>
        <end position="341"/>
    </location>
</feature>
<dbReference type="Proteomes" id="UP001596413">
    <property type="component" value="Unassembled WGS sequence"/>
</dbReference>
<evidence type="ECO:0000313" key="6">
    <source>
        <dbReference type="EMBL" id="MFC7220956.1"/>
    </source>
</evidence>
<protein>
    <submittedName>
        <fullName evidence="6">Glycoside hydrolase family 26 protein</fullName>
    </submittedName>
</protein>
<dbReference type="GO" id="GO:0016787">
    <property type="term" value="F:hydrolase activity"/>
    <property type="evidence" value="ECO:0007669"/>
    <property type="project" value="UniProtKB-KW"/>
</dbReference>